<keyword evidence="9" id="KW-1185">Reference proteome</keyword>
<reference evidence="8 9" key="1">
    <citation type="submission" date="2018-04" db="EMBL/GenBank/DDBJ databases">
        <title>Camelliibacillus theae gen. nov., sp. nov., isolated from Pu'er tea.</title>
        <authorList>
            <person name="Niu L."/>
        </authorList>
    </citation>
    <scope>NUCLEOTIDE SEQUENCE [LARGE SCALE GENOMIC DNA]</scope>
    <source>
        <strain evidence="8 9">T8</strain>
    </source>
</reference>
<feature type="domain" description="IclR-ED" evidence="7">
    <location>
        <begin position="67"/>
        <end position="250"/>
    </location>
</feature>
<evidence type="ECO:0000256" key="4">
    <source>
        <dbReference type="ARBA" id="ARBA00058938"/>
    </source>
</evidence>
<evidence type="ECO:0000259" key="7">
    <source>
        <dbReference type="PROSITE" id="PS51078"/>
    </source>
</evidence>
<dbReference type="SMART" id="SM00346">
    <property type="entry name" value="HTH_ICLR"/>
    <property type="match status" value="1"/>
</dbReference>
<dbReference type="Pfam" id="PF01614">
    <property type="entry name" value="IclR_C"/>
    <property type="match status" value="1"/>
</dbReference>
<sequence>MPIIQSVDRALRILDLFDEHTTELKITEISSLMRLNKSTVHSLLKTLQKHHYIDQDEDGGKYKLGMKLLERGNLVTSHLDIRTVARKYLLELSMKTGYTLHLVIQDGNEGVYIDKVEGTSATILYSRVGRRVSLHCSSVGKVLLAFKKKEELKQILKGYIYKKQTPNTITNEKDFLKELDQVKKEGYAIDREENEPAVSCIAVPIRNHLEEVIAAVSISMPSPRLNDEEIDKIVPKLKQVGDDISRQMGYQHKVLSS</sequence>
<dbReference type="InterPro" id="IPR050707">
    <property type="entry name" value="HTH_MetabolicPath_Reg"/>
</dbReference>
<dbReference type="PANTHER" id="PTHR30136:SF7">
    <property type="entry name" value="HTH-TYPE TRANSCRIPTIONAL REGULATOR KDGR-RELATED"/>
    <property type="match status" value="1"/>
</dbReference>
<evidence type="ECO:0000256" key="1">
    <source>
        <dbReference type="ARBA" id="ARBA00023015"/>
    </source>
</evidence>
<comment type="caution">
    <text evidence="8">The sequence shown here is derived from an EMBL/GenBank/DDBJ whole genome shotgun (WGS) entry which is preliminary data.</text>
</comment>
<evidence type="ECO:0000313" key="9">
    <source>
        <dbReference type="Proteomes" id="UP000245998"/>
    </source>
</evidence>
<evidence type="ECO:0000256" key="2">
    <source>
        <dbReference type="ARBA" id="ARBA00023125"/>
    </source>
</evidence>
<dbReference type="Pfam" id="PF09339">
    <property type="entry name" value="HTH_IclR"/>
    <property type="match status" value="1"/>
</dbReference>
<dbReference type="InterPro" id="IPR036390">
    <property type="entry name" value="WH_DNA-bd_sf"/>
</dbReference>
<dbReference type="Proteomes" id="UP000245998">
    <property type="component" value="Unassembled WGS sequence"/>
</dbReference>
<evidence type="ECO:0000313" key="8">
    <source>
        <dbReference type="EMBL" id="PWA06055.1"/>
    </source>
</evidence>
<dbReference type="GO" id="GO:0003700">
    <property type="term" value="F:DNA-binding transcription factor activity"/>
    <property type="evidence" value="ECO:0007669"/>
    <property type="project" value="TreeGrafter"/>
</dbReference>
<dbReference type="GO" id="GO:0045892">
    <property type="term" value="P:negative regulation of DNA-templated transcription"/>
    <property type="evidence" value="ECO:0007669"/>
    <property type="project" value="TreeGrafter"/>
</dbReference>
<protein>
    <recommendedName>
        <fullName evidence="5">Glycerol operon regulatory protein</fullName>
    </recommendedName>
</protein>
<dbReference type="EMBL" id="QCZG01000062">
    <property type="protein sequence ID" value="PWA06055.1"/>
    <property type="molecule type" value="Genomic_DNA"/>
</dbReference>
<keyword evidence="3" id="KW-0804">Transcription</keyword>
<dbReference type="RefSeq" id="WP_116556211.1">
    <property type="nucleotide sequence ID" value="NZ_QCZG01000062.1"/>
</dbReference>
<dbReference type="PROSITE" id="PS51077">
    <property type="entry name" value="HTH_ICLR"/>
    <property type="match status" value="1"/>
</dbReference>
<dbReference type="Gene3D" id="1.10.10.10">
    <property type="entry name" value="Winged helix-like DNA-binding domain superfamily/Winged helix DNA-binding domain"/>
    <property type="match status" value="1"/>
</dbReference>
<evidence type="ECO:0000256" key="5">
    <source>
        <dbReference type="ARBA" id="ARBA00070406"/>
    </source>
</evidence>
<dbReference type="OrthoDB" id="9778379at2"/>
<dbReference type="AlphaFoldDB" id="A0A2U1JM19"/>
<dbReference type="SUPFAM" id="SSF55781">
    <property type="entry name" value="GAF domain-like"/>
    <property type="match status" value="1"/>
</dbReference>
<keyword evidence="2" id="KW-0238">DNA-binding</keyword>
<dbReference type="InterPro" id="IPR036388">
    <property type="entry name" value="WH-like_DNA-bd_sf"/>
</dbReference>
<dbReference type="PANTHER" id="PTHR30136">
    <property type="entry name" value="HELIX-TURN-HELIX TRANSCRIPTIONAL REGULATOR, ICLR FAMILY"/>
    <property type="match status" value="1"/>
</dbReference>
<gene>
    <name evidence="8" type="ORF">DCC39_17655</name>
</gene>
<dbReference type="InterPro" id="IPR014757">
    <property type="entry name" value="Tscrpt_reg_IclR_C"/>
</dbReference>
<accession>A0A2U1JM19</accession>
<dbReference type="PROSITE" id="PS51078">
    <property type="entry name" value="ICLR_ED"/>
    <property type="match status" value="1"/>
</dbReference>
<dbReference type="Gene3D" id="3.30.450.40">
    <property type="match status" value="1"/>
</dbReference>
<evidence type="ECO:0000259" key="6">
    <source>
        <dbReference type="PROSITE" id="PS51077"/>
    </source>
</evidence>
<dbReference type="InterPro" id="IPR029016">
    <property type="entry name" value="GAF-like_dom_sf"/>
</dbReference>
<dbReference type="GO" id="GO:0003677">
    <property type="term" value="F:DNA binding"/>
    <property type="evidence" value="ECO:0007669"/>
    <property type="project" value="UniProtKB-KW"/>
</dbReference>
<feature type="domain" description="HTH iclR-type" evidence="6">
    <location>
        <begin position="4"/>
        <end position="66"/>
    </location>
</feature>
<evidence type="ECO:0000256" key="3">
    <source>
        <dbReference type="ARBA" id="ARBA00023163"/>
    </source>
</evidence>
<dbReference type="FunFam" id="1.10.10.10:FF:000056">
    <property type="entry name" value="IclR family transcriptional regulator"/>
    <property type="match status" value="1"/>
</dbReference>
<comment type="function">
    <text evidence="4">May be an activator protein for the gylABX operon.</text>
</comment>
<keyword evidence="1" id="KW-0805">Transcription regulation</keyword>
<name>A0A2U1JM19_9BACI</name>
<organism evidence="8 9">
    <name type="scientific">Pueribacillus theae</name>
    <dbReference type="NCBI Taxonomy" id="2171751"/>
    <lineage>
        <taxon>Bacteria</taxon>
        <taxon>Bacillati</taxon>
        <taxon>Bacillota</taxon>
        <taxon>Bacilli</taxon>
        <taxon>Bacillales</taxon>
        <taxon>Bacillaceae</taxon>
        <taxon>Pueribacillus</taxon>
    </lineage>
</organism>
<dbReference type="InterPro" id="IPR005471">
    <property type="entry name" value="Tscrpt_reg_IclR_N"/>
</dbReference>
<proteinExistence type="predicted"/>
<dbReference type="SUPFAM" id="SSF46785">
    <property type="entry name" value="Winged helix' DNA-binding domain"/>
    <property type="match status" value="1"/>
</dbReference>